<evidence type="ECO:0000313" key="2">
    <source>
        <dbReference type="EMBL" id="GFA80430.1"/>
    </source>
</evidence>
<sequence>MSPTIYTACIKQFWTSAKVKIVNEDVRLQTLVDGKKVVLNEASIIRDLRLDDAEGTCFSWAITPLFETMMVQAPKEVGEIPIDTQDTPILTQPSSSQPQTKHKLRRKQRKEIEVSHDEPPTEEHIPTPSHDPLASAGENVEQDATVAKKDVSIAVDKVVTTVDDVEITTAATTPQTSKDDAKDKGKEIMVEPEKPLKKKDQIVTNEEISRKLEAQMKAKIEEEERIAREKVEANIAVIEKWDEVQAMIDANMELS</sequence>
<feature type="compositionally biased region" description="Basic residues" evidence="1">
    <location>
        <begin position="100"/>
        <end position="109"/>
    </location>
</feature>
<proteinExistence type="predicted"/>
<evidence type="ECO:0000256" key="1">
    <source>
        <dbReference type="SAM" id="MobiDB-lite"/>
    </source>
</evidence>
<accession>A0A699K9M4</accession>
<dbReference type="AlphaFoldDB" id="A0A699K9M4"/>
<gene>
    <name evidence="2" type="ORF">Tci_652402</name>
</gene>
<comment type="caution">
    <text evidence="2">The sequence shown here is derived from an EMBL/GenBank/DDBJ whole genome shotgun (WGS) entry which is preliminary data.</text>
</comment>
<feature type="compositionally biased region" description="Basic and acidic residues" evidence="1">
    <location>
        <begin position="110"/>
        <end position="125"/>
    </location>
</feature>
<reference evidence="2" key="1">
    <citation type="journal article" date="2019" name="Sci. Rep.">
        <title>Draft genome of Tanacetum cinerariifolium, the natural source of mosquito coil.</title>
        <authorList>
            <person name="Yamashiro T."/>
            <person name="Shiraishi A."/>
            <person name="Satake H."/>
            <person name="Nakayama K."/>
        </authorList>
    </citation>
    <scope>NUCLEOTIDE SEQUENCE</scope>
</reference>
<feature type="region of interest" description="Disordered" evidence="1">
    <location>
        <begin position="85"/>
        <end position="141"/>
    </location>
</feature>
<feature type="region of interest" description="Disordered" evidence="1">
    <location>
        <begin position="172"/>
        <end position="202"/>
    </location>
</feature>
<feature type="compositionally biased region" description="Polar residues" evidence="1">
    <location>
        <begin position="85"/>
        <end position="99"/>
    </location>
</feature>
<organism evidence="2">
    <name type="scientific">Tanacetum cinerariifolium</name>
    <name type="common">Dalmatian daisy</name>
    <name type="synonym">Chrysanthemum cinerariifolium</name>
    <dbReference type="NCBI Taxonomy" id="118510"/>
    <lineage>
        <taxon>Eukaryota</taxon>
        <taxon>Viridiplantae</taxon>
        <taxon>Streptophyta</taxon>
        <taxon>Embryophyta</taxon>
        <taxon>Tracheophyta</taxon>
        <taxon>Spermatophyta</taxon>
        <taxon>Magnoliopsida</taxon>
        <taxon>eudicotyledons</taxon>
        <taxon>Gunneridae</taxon>
        <taxon>Pentapetalae</taxon>
        <taxon>asterids</taxon>
        <taxon>campanulids</taxon>
        <taxon>Asterales</taxon>
        <taxon>Asteraceae</taxon>
        <taxon>Asteroideae</taxon>
        <taxon>Anthemideae</taxon>
        <taxon>Anthemidinae</taxon>
        <taxon>Tanacetum</taxon>
    </lineage>
</organism>
<protein>
    <recommendedName>
        <fullName evidence="3">Xylulose kinase-1</fullName>
    </recommendedName>
</protein>
<name>A0A699K9M4_TANCI</name>
<evidence type="ECO:0008006" key="3">
    <source>
        <dbReference type="Google" id="ProtNLM"/>
    </source>
</evidence>
<feature type="compositionally biased region" description="Basic and acidic residues" evidence="1">
    <location>
        <begin position="177"/>
        <end position="202"/>
    </location>
</feature>
<dbReference type="EMBL" id="BKCJ010491167">
    <property type="protein sequence ID" value="GFA80430.1"/>
    <property type="molecule type" value="Genomic_DNA"/>
</dbReference>